<keyword evidence="2" id="KW-1185">Reference proteome</keyword>
<reference evidence="1 2" key="1">
    <citation type="journal article" name="Sci. Rep.">
        <title>Genome-scale phylogenetic analyses confirm Olpidium as the closest living zoosporic fungus to the non-flagellated, terrestrial fungi.</title>
        <authorList>
            <person name="Chang Y."/>
            <person name="Rochon D."/>
            <person name="Sekimoto S."/>
            <person name="Wang Y."/>
            <person name="Chovatia M."/>
            <person name="Sandor L."/>
            <person name="Salamov A."/>
            <person name="Grigoriev I.V."/>
            <person name="Stajich J.E."/>
            <person name="Spatafora J.W."/>
        </authorList>
    </citation>
    <scope>NUCLEOTIDE SEQUENCE [LARGE SCALE GENOMIC DNA]</scope>
    <source>
        <strain evidence="1">S191</strain>
    </source>
</reference>
<sequence>KRPISEAFFRDADQTSFCRLFLPPPPTTLPLKYSPGRSWLVCRCGQVMHDDCFDELRHHAYPGEPSCPLCHGVLDDNFLPVPELLVKALKLFEEKRWMPASTEEFAEPFDLPETFGKYMTDRMEAQVDFALLSMLEAAQLIHDYDPLPRELAGKLIAEATESLFPEVFHPEDSPADSSDGAAANWISPAAFLHTQFQKALRWPKLPGLVVGRPTEWYERLERLSMLVGEVRNILHNFAEKPQVERETTEQGPFSMYTAYKSHFEQLNKFFKNTQGINAIWSSLISSTNVYALRRWAGSSAVSVRKDVEKLRNIELHLPS</sequence>
<evidence type="ECO:0000313" key="1">
    <source>
        <dbReference type="EMBL" id="KAG5463306.1"/>
    </source>
</evidence>
<name>A0A8H8A1P3_9FUNG</name>
<dbReference type="AlphaFoldDB" id="A0A8H8A1P3"/>
<gene>
    <name evidence="1" type="ORF">BJ554DRAFT_380</name>
</gene>
<protein>
    <submittedName>
        <fullName evidence="1">Uncharacterized protein</fullName>
    </submittedName>
</protein>
<feature type="non-terminal residue" evidence="1">
    <location>
        <position position="1"/>
    </location>
</feature>
<dbReference type="EMBL" id="JAEFCI010000831">
    <property type="protein sequence ID" value="KAG5463306.1"/>
    <property type="molecule type" value="Genomic_DNA"/>
</dbReference>
<dbReference type="Proteomes" id="UP000673691">
    <property type="component" value="Unassembled WGS sequence"/>
</dbReference>
<accession>A0A8H8A1P3</accession>
<proteinExistence type="predicted"/>
<evidence type="ECO:0000313" key="2">
    <source>
        <dbReference type="Proteomes" id="UP000673691"/>
    </source>
</evidence>
<organism evidence="1 2">
    <name type="scientific">Olpidium bornovanus</name>
    <dbReference type="NCBI Taxonomy" id="278681"/>
    <lineage>
        <taxon>Eukaryota</taxon>
        <taxon>Fungi</taxon>
        <taxon>Fungi incertae sedis</taxon>
        <taxon>Olpidiomycota</taxon>
        <taxon>Olpidiomycotina</taxon>
        <taxon>Olpidiomycetes</taxon>
        <taxon>Olpidiales</taxon>
        <taxon>Olpidiaceae</taxon>
        <taxon>Olpidium</taxon>
    </lineage>
</organism>
<comment type="caution">
    <text evidence="1">The sequence shown here is derived from an EMBL/GenBank/DDBJ whole genome shotgun (WGS) entry which is preliminary data.</text>
</comment>